<reference evidence="2" key="2">
    <citation type="submission" date="2025-08" db="UniProtKB">
        <authorList>
            <consortium name="Ensembl"/>
        </authorList>
    </citation>
    <scope>IDENTIFICATION</scope>
</reference>
<proteinExistence type="predicted"/>
<dbReference type="Proteomes" id="UP000694387">
    <property type="component" value="Chromosome 25"/>
</dbReference>
<sequence length="200" mass="20932">MGPNGKRAPGVRAEPVVLFCPTALWGATAGGRDPPAIRGPVGPALHPLLLQSGRPFHLPAPRDPQTASSAHWSLCHLPADILADLRCGPLLSRLWLRPDVPAPAVHADVEPLLHVRGGARAHAHCGREPPGLPRPRPLGLGLQAPPLGLSRSAPPSCPQPGNSVGQTSLLSNRGPPDPVRTWTVPCFPLVGAALDLWRPG</sequence>
<reference evidence="2" key="3">
    <citation type="submission" date="2025-09" db="UniProtKB">
        <authorList>
            <consortium name="Ensembl"/>
        </authorList>
    </citation>
    <scope>IDENTIFICATION</scope>
</reference>
<evidence type="ECO:0000313" key="3">
    <source>
        <dbReference type="Proteomes" id="UP000694387"/>
    </source>
</evidence>
<organism evidence="2 3">
    <name type="scientific">Equus asinus</name>
    <name type="common">Donkey</name>
    <name type="synonym">Equus africanus asinus</name>
    <dbReference type="NCBI Taxonomy" id="9793"/>
    <lineage>
        <taxon>Eukaryota</taxon>
        <taxon>Metazoa</taxon>
        <taxon>Chordata</taxon>
        <taxon>Craniata</taxon>
        <taxon>Vertebrata</taxon>
        <taxon>Euteleostomi</taxon>
        <taxon>Mammalia</taxon>
        <taxon>Eutheria</taxon>
        <taxon>Laurasiatheria</taxon>
        <taxon>Perissodactyla</taxon>
        <taxon>Equidae</taxon>
        <taxon>Equus</taxon>
    </lineage>
</organism>
<feature type="compositionally biased region" description="Polar residues" evidence="1">
    <location>
        <begin position="159"/>
        <end position="171"/>
    </location>
</feature>
<dbReference type="GeneTree" id="ENSGT00390000002390"/>
<gene>
    <name evidence="2" type="primary">TMEM79</name>
</gene>
<feature type="region of interest" description="Disordered" evidence="1">
    <location>
        <begin position="121"/>
        <end position="175"/>
    </location>
</feature>
<evidence type="ECO:0000256" key="1">
    <source>
        <dbReference type="SAM" id="MobiDB-lite"/>
    </source>
</evidence>
<protein>
    <submittedName>
        <fullName evidence="2">Transmembrane protein 79</fullName>
    </submittedName>
</protein>
<dbReference type="Ensembl" id="ENSEAST00005043525.1">
    <property type="protein sequence ID" value="ENSEASP00005059987.1"/>
    <property type="gene ID" value="ENSEASG00005019119.2"/>
</dbReference>
<keyword evidence="3" id="KW-1185">Reference proteome</keyword>
<accession>A0A9L0KC36</accession>
<dbReference type="AlphaFoldDB" id="A0A9L0KC36"/>
<reference evidence="2 3" key="1">
    <citation type="journal article" date="2020" name="Nat. Commun.">
        <title>Donkey genomes provide new insights into domestication and selection for coat color.</title>
        <authorList>
            <person name="Wang"/>
            <person name="C."/>
            <person name="Li"/>
            <person name="H."/>
            <person name="Guo"/>
            <person name="Y."/>
            <person name="Huang"/>
            <person name="J."/>
            <person name="Sun"/>
            <person name="Y."/>
            <person name="Min"/>
            <person name="J."/>
            <person name="Wang"/>
            <person name="J."/>
            <person name="Fang"/>
            <person name="X."/>
            <person name="Zhao"/>
            <person name="Z."/>
            <person name="Wang"/>
            <person name="S."/>
            <person name="Zhang"/>
            <person name="Y."/>
            <person name="Liu"/>
            <person name="Q."/>
            <person name="Jiang"/>
            <person name="Q."/>
            <person name="Wang"/>
            <person name="X."/>
            <person name="Guo"/>
            <person name="Y."/>
            <person name="Yang"/>
            <person name="C."/>
            <person name="Wang"/>
            <person name="Y."/>
            <person name="Tian"/>
            <person name="F."/>
            <person name="Zhuang"/>
            <person name="G."/>
            <person name="Fan"/>
            <person name="Y."/>
            <person name="Gao"/>
            <person name="Q."/>
            <person name="Li"/>
            <person name="Y."/>
            <person name="Ju"/>
            <person name="Z."/>
            <person name="Li"/>
            <person name="J."/>
            <person name="Li"/>
            <person name="R."/>
            <person name="Hou"/>
            <person name="M."/>
            <person name="Yang"/>
            <person name="G."/>
            <person name="Liu"/>
            <person name="G."/>
            <person name="Liu"/>
            <person name="W."/>
            <person name="Guo"/>
            <person name="J."/>
            <person name="Pan"/>
            <person name="S."/>
            <person name="Fan"/>
            <person name="G."/>
            <person name="Zhang"/>
            <person name="W."/>
            <person name="Zhang"/>
            <person name="R."/>
            <person name="Yu"/>
            <person name="J."/>
            <person name="Zhang"/>
            <person name="X."/>
            <person name="Yin"/>
            <person name="Q."/>
            <person name="Ji"/>
            <person name="C."/>
            <person name="Jin"/>
            <person name="Y."/>
            <person name="Yue"/>
            <person name="G."/>
            <person name="Liu"/>
            <person name="M."/>
            <person name="Xu"/>
            <person name="J."/>
            <person name="Liu"/>
            <person name="S."/>
            <person name="Jordana"/>
            <person name="J."/>
            <person name="Noce"/>
            <person name="A."/>
            <person name="Amills"/>
            <person name="M."/>
            <person name="Wu"/>
            <person name="D.D."/>
            <person name="Li"/>
            <person name="S."/>
            <person name="Zhou"/>
            <person name="X. and Zhong"/>
            <person name="J."/>
        </authorList>
    </citation>
    <scope>NUCLEOTIDE SEQUENCE [LARGE SCALE GENOMIC DNA]</scope>
</reference>
<feature type="compositionally biased region" description="Low complexity" evidence="1">
    <location>
        <begin position="137"/>
        <end position="149"/>
    </location>
</feature>
<evidence type="ECO:0000313" key="2">
    <source>
        <dbReference type="Ensembl" id="ENSEASP00005059987.1"/>
    </source>
</evidence>
<name>A0A9L0KC36_EQUAS</name>